<feature type="domain" description="Serine aminopeptidase S33" evidence="2">
    <location>
        <begin position="84"/>
        <end position="191"/>
    </location>
</feature>
<gene>
    <name evidence="3" type="ORF">D7W81_36765</name>
</gene>
<dbReference type="InterPro" id="IPR022742">
    <property type="entry name" value="Hydrolase_4"/>
</dbReference>
<dbReference type="RefSeq" id="WP_120560044.1">
    <property type="nucleotide sequence ID" value="NZ_RAWK01000344.1"/>
</dbReference>
<dbReference type="Pfam" id="PF12146">
    <property type="entry name" value="Hydrolase_4"/>
    <property type="match status" value="1"/>
</dbReference>
<proteinExistence type="predicted"/>
<reference evidence="4" key="1">
    <citation type="submission" date="2018-09" db="EMBL/GenBank/DDBJ databases">
        <authorList>
            <person name="Livingstone P.G."/>
            <person name="Whitworth D.E."/>
        </authorList>
    </citation>
    <scope>NUCLEOTIDE SEQUENCE [LARGE SCALE GENOMIC DNA]</scope>
    <source>
        <strain evidence="4">AB050A</strain>
    </source>
</reference>
<comment type="caution">
    <text evidence="3">The sequence shown here is derived from an EMBL/GenBank/DDBJ whole genome shotgun (WGS) entry which is preliminary data.</text>
</comment>
<evidence type="ECO:0000259" key="2">
    <source>
        <dbReference type="Pfam" id="PF12146"/>
    </source>
</evidence>
<dbReference type="InterPro" id="IPR029058">
    <property type="entry name" value="AB_hydrolase_fold"/>
</dbReference>
<dbReference type="GO" id="GO:0052689">
    <property type="term" value="F:carboxylic ester hydrolase activity"/>
    <property type="evidence" value="ECO:0007669"/>
    <property type="project" value="UniProtKB-ARBA"/>
</dbReference>
<dbReference type="Gene3D" id="3.40.50.1820">
    <property type="entry name" value="alpha/beta hydrolase"/>
    <property type="match status" value="1"/>
</dbReference>
<protein>
    <submittedName>
        <fullName evidence="3">Alpha/beta fold hydrolase</fullName>
    </submittedName>
</protein>
<accession>A0A3A8PGS1</accession>
<evidence type="ECO:0000313" key="3">
    <source>
        <dbReference type="EMBL" id="RKH55209.1"/>
    </source>
</evidence>
<dbReference type="SUPFAM" id="SSF53474">
    <property type="entry name" value="alpha/beta-Hydrolases"/>
    <property type="match status" value="1"/>
</dbReference>
<keyword evidence="1 3" id="KW-0378">Hydrolase</keyword>
<dbReference type="InterPro" id="IPR050261">
    <property type="entry name" value="FrsA_esterase"/>
</dbReference>
<dbReference type="PANTHER" id="PTHR22946">
    <property type="entry name" value="DIENELACTONE HYDROLASE DOMAIN-CONTAINING PROTEIN-RELATED"/>
    <property type="match status" value="1"/>
</dbReference>
<dbReference type="AlphaFoldDB" id="A0A3A8PGS1"/>
<dbReference type="PANTHER" id="PTHR22946:SF9">
    <property type="entry name" value="POLYKETIDE TRANSFERASE AF380"/>
    <property type="match status" value="1"/>
</dbReference>
<evidence type="ECO:0000256" key="1">
    <source>
        <dbReference type="ARBA" id="ARBA00022801"/>
    </source>
</evidence>
<evidence type="ECO:0000313" key="4">
    <source>
        <dbReference type="Proteomes" id="UP000267003"/>
    </source>
</evidence>
<keyword evidence="4" id="KW-1185">Reference proteome</keyword>
<dbReference type="EMBL" id="RAWK01000344">
    <property type="protein sequence ID" value="RKH55209.1"/>
    <property type="molecule type" value="Genomic_DNA"/>
</dbReference>
<sequence length="293" mass="31163">MSTKKYRVRWGRITALGLALGALGTGGVTAARGLRAAQALVHPARIPVTKPSGTEALTGLEDVSFEAAGRRLRGWYVPSRDGTAVVLVHGFADNRTRVLFEARALAGAGHGVLLFDLHGQGESEGDAVGWGDSEREDVRAALAFVRARPDVTPGRVGLFGFSMGGTTALLVAQEDARVKAVAVAGAFPDLAGDMGSHYGLSTWAVLWGLRRSGIDVDAVRPVDGMCRLEGRPLLLINGGRDPDGPQKLGGQLYRAACEPREQWVVPEAGHGEYAQKNPEGYARQLRDFFGRAL</sequence>
<organism evidence="3 4">
    <name type="scientific">Corallococcus aberystwythensis</name>
    <dbReference type="NCBI Taxonomy" id="2316722"/>
    <lineage>
        <taxon>Bacteria</taxon>
        <taxon>Pseudomonadati</taxon>
        <taxon>Myxococcota</taxon>
        <taxon>Myxococcia</taxon>
        <taxon>Myxococcales</taxon>
        <taxon>Cystobacterineae</taxon>
        <taxon>Myxococcaceae</taxon>
        <taxon>Corallococcus</taxon>
    </lineage>
</organism>
<dbReference type="OrthoDB" id="9805123at2"/>
<dbReference type="Proteomes" id="UP000267003">
    <property type="component" value="Unassembled WGS sequence"/>
</dbReference>
<name>A0A3A8PGS1_9BACT</name>